<dbReference type="Proteomes" id="UP000799766">
    <property type="component" value="Unassembled WGS sequence"/>
</dbReference>
<dbReference type="AlphaFoldDB" id="A0A6A6NMV3"/>
<organism evidence="2 3">
    <name type="scientific">Lineolata rhizophorae</name>
    <dbReference type="NCBI Taxonomy" id="578093"/>
    <lineage>
        <taxon>Eukaryota</taxon>
        <taxon>Fungi</taxon>
        <taxon>Dikarya</taxon>
        <taxon>Ascomycota</taxon>
        <taxon>Pezizomycotina</taxon>
        <taxon>Dothideomycetes</taxon>
        <taxon>Dothideomycetes incertae sedis</taxon>
        <taxon>Lineolatales</taxon>
        <taxon>Lineolataceae</taxon>
        <taxon>Lineolata</taxon>
    </lineage>
</organism>
<evidence type="ECO:0000313" key="2">
    <source>
        <dbReference type="EMBL" id="KAF2453085.1"/>
    </source>
</evidence>
<reference evidence="2" key="1">
    <citation type="journal article" date="2020" name="Stud. Mycol.">
        <title>101 Dothideomycetes genomes: a test case for predicting lifestyles and emergence of pathogens.</title>
        <authorList>
            <person name="Haridas S."/>
            <person name="Albert R."/>
            <person name="Binder M."/>
            <person name="Bloem J."/>
            <person name="Labutti K."/>
            <person name="Salamov A."/>
            <person name="Andreopoulos B."/>
            <person name="Baker S."/>
            <person name="Barry K."/>
            <person name="Bills G."/>
            <person name="Bluhm B."/>
            <person name="Cannon C."/>
            <person name="Castanera R."/>
            <person name="Culley D."/>
            <person name="Daum C."/>
            <person name="Ezra D."/>
            <person name="Gonzalez J."/>
            <person name="Henrissat B."/>
            <person name="Kuo A."/>
            <person name="Liang C."/>
            <person name="Lipzen A."/>
            <person name="Lutzoni F."/>
            <person name="Magnuson J."/>
            <person name="Mondo S."/>
            <person name="Nolan M."/>
            <person name="Ohm R."/>
            <person name="Pangilinan J."/>
            <person name="Park H.-J."/>
            <person name="Ramirez L."/>
            <person name="Alfaro M."/>
            <person name="Sun H."/>
            <person name="Tritt A."/>
            <person name="Yoshinaga Y."/>
            <person name="Zwiers L.-H."/>
            <person name="Turgeon B."/>
            <person name="Goodwin S."/>
            <person name="Spatafora J."/>
            <person name="Crous P."/>
            <person name="Grigoriev I."/>
        </authorList>
    </citation>
    <scope>NUCLEOTIDE SEQUENCE</scope>
    <source>
        <strain evidence="2">ATCC 16933</strain>
    </source>
</reference>
<name>A0A6A6NMV3_9PEZI</name>
<feature type="compositionally biased region" description="Basic and acidic residues" evidence="1">
    <location>
        <begin position="145"/>
        <end position="172"/>
    </location>
</feature>
<sequence>MMTLGVGTRNADRESEFGRTRARLMAVSHTNNVPAPLRLDSLQGIRAGLLGLASPPRRLCAILIRGYASPLTEILAARRSTRNFASIPFRGLEARFYLLSEKAVSTVSARTRSSSEVSPGLARITPARPVAVQIAPEGRAKLRTKRDPSHKPKRDPSRELERDPSREPKRDPSSGPKRAQLKQPNCCSALRGPSATSRAPLNRPTFFRASQRVRAPCARELRYTTNCVAGPAGDEAPERLVLKHALLLSSTAH</sequence>
<accession>A0A6A6NMV3</accession>
<proteinExistence type="predicted"/>
<evidence type="ECO:0000313" key="3">
    <source>
        <dbReference type="Proteomes" id="UP000799766"/>
    </source>
</evidence>
<dbReference type="EMBL" id="MU001700">
    <property type="protein sequence ID" value="KAF2453085.1"/>
    <property type="molecule type" value="Genomic_DNA"/>
</dbReference>
<gene>
    <name evidence="2" type="ORF">BDY21DRAFT_146370</name>
</gene>
<evidence type="ECO:0000256" key="1">
    <source>
        <dbReference type="SAM" id="MobiDB-lite"/>
    </source>
</evidence>
<keyword evidence="3" id="KW-1185">Reference proteome</keyword>
<feature type="region of interest" description="Disordered" evidence="1">
    <location>
        <begin position="128"/>
        <end position="203"/>
    </location>
</feature>
<protein>
    <submittedName>
        <fullName evidence="2">Uncharacterized protein</fullName>
    </submittedName>
</protein>